<dbReference type="AlphaFoldDB" id="A0A4Q7L6I6"/>
<name>A0A4Q7L6I6_9PSEU</name>
<comment type="caution">
    <text evidence="2">The sequence shown here is derived from an EMBL/GenBank/DDBJ whole genome shotgun (WGS) entry which is preliminary data.</text>
</comment>
<gene>
    <name evidence="2" type="ORF">EV193_101356</name>
</gene>
<feature type="region of interest" description="Disordered" evidence="1">
    <location>
        <begin position="46"/>
        <end position="98"/>
    </location>
</feature>
<dbReference type="EMBL" id="SGWQ01000001">
    <property type="protein sequence ID" value="RZS44480.1"/>
    <property type="molecule type" value="Genomic_DNA"/>
</dbReference>
<dbReference type="Proteomes" id="UP000294257">
    <property type="component" value="Unassembled WGS sequence"/>
</dbReference>
<accession>A0A4Q7L6I6</accession>
<sequence>MSRELLAGRLTPTEIIGRHLYDEAFAAHGREVASWYESLSTEQREAEAERAREHLDGLARDEVQTPTAGTPWRARRQETDEDEEDLSLRETWRRKPKR</sequence>
<evidence type="ECO:0000256" key="1">
    <source>
        <dbReference type="SAM" id="MobiDB-lite"/>
    </source>
</evidence>
<feature type="compositionally biased region" description="Basic and acidic residues" evidence="1">
    <location>
        <begin position="86"/>
        <end position="98"/>
    </location>
</feature>
<reference evidence="2 3" key="1">
    <citation type="submission" date="2019-02" db="EMBL/GenBank/DDBJ databases">
        <title>Genomic Encyclopedia of Type Strains, Phase IV (KMG-IV): sequencing the most valuable type-strain genomes for metagenomic binning, comparative biology and taxonomic classification.</title>
        <authorList>
            <person name="Goeker M."/>
        </authorList>
    </citation>
    <scope>NUCLEOTIDE SEQUENCE [LARGE SCALE GENOMIC DNA]</scope>
    <source>
        <strain evidence="2 3">DSM 101727</strain>
    </source>
</reference>
<evidence type="ECO:0000313" key="2">
    <source>
        <dbReference type="EMBL" id="RZS44480.1"/>
    </source>
</evidence>
<proteinExistence type="predicted"/>
<organism evidence="2 3">
    <name type="scientific">Herbihabitans rhizosphaerae</name>
    <dbReference type="NCBI Taxonomy" id="1872711"/>
    <lineage>
        <taxon>Bacteria</taxon>
        <taxon>Bacillati</taxon>
        <taxon>Actinomycetota</taxon>
        <taxon>Actinomycetes</taxon>
        <taxon>Pseudonocardiales</taxon>
        <taxon>Pseudonocardiaceae</taxon>
        <taxon>Herbihabitans</taxon>
    </lineage>
</organism>
<keyword evidence="3" id="KW-1185">Reference proteome</keyword>
<feature type="compositionally biased region" description="Basic and acidic residues" evidence="1">
    <location>
        <begin position="46"/>
        <end position="63"/>
    </location>
</feature>
<evidence type="ECO:0000313" key="3">
    <source>
        <dbReference type="Proteomes" id="UP000294257"/>
    </source>
</evidence>
<protein>
    <submittedName>
        <fullName evidence="2">Uncharacterized protein</fullName>
    </submittedName>
</protein>